<protein>
    <submittedName>
        <fullName evidence="2">Uncharacterized protein</fullName>
    </submittedName>
</protein>
<feature type="chain" id="PRO_5025535094" evidence="1">
    <location>
        <begin position="23"/>
        <end position="387"/>
    </location>
</feature>
<proteinExistence type="predicted"/>
<gene>
    <name evidence="2" type="ORF">K490DRAFT_55153</name>
</gene>
<sequence>MALRSTAGSLAMLGLFVRGVLSDCESYGMDFQNKGSYFQNSLSTDNFTFVSQFEGCESDAVAFNYIVDPNGDQTQCSNTPMSPDDVNELSTCPLMKDQLSGGAWSILVLSNNGDNGAPVAYERDFSLSVGPQSTSTSLQLLFPCQSITVTVASTSVQKTITSTPKAVTITKDINFATLTIPKYTLSISKVVVTKTASCKLPIRQAWADPTAQVVITTGSGTSVPTATPTAVKYRMLRDTDPRPDTDLKRFLKERAERLSAHGDLEKRAPDPQPLIVTDSNTADWSTVFVTSTAATSTMTVFSTITSTQTITPSPVTVMSGWTVLSPKTITAATPTKTKSEYGIAWITSTKTQHLTYTITSTTTPAAVKSACMHSGGVLYRKFRKGRW</sequence>
<feature type="signal peptide" evidence="1">
    <location>
        <begin position="1"/>
        <end position="22"/>
    </location>
</feature>
<name>A0A6A5YF60_9PEZI</name>
<evidence type="ECO:0000313" key="3">
    <source>
        <dbReference type="Proteomes" id="UP000799776"/>
    </source>
</evidence>
<dbReference type="EMBL" id="ML978714">
    <property type="protein sequence ID" value="KAF2089560.1"/>
    <property type="molecule type" value="Genomic_DNA"/>
</dbReference>
<evidence type="ECO:0000313" key="2">
    <source>
        <dbReference type="EMBL" id="KAF2089560.1"/>
    </source>
</evidence>
<evidence type="ECO:0000256" key="1">
    <source>
        <dbReference type="SAM" id="SignalP"/>
    </source>
</evidence>
<organism evidence="2 3">
    <name type="scientific">Saccharata proteae CBS 121410</name>
    <dbReference type="NCBI Taxonomy" id="1314787"/>
    <lineage>
        <taxon>Eukaryota</taxon>
        <taxon>Fungi</taxon>
        <taxon>Dikarya</taxon>
        <taxon>Ascomycota</taxon>
        <taxon>Pezizomycotina</taxon>
        <taxon>Dothideomycetes</taxon>
        <taxon>Dothideomycetes incertae sedis</taxon>
        <taxon>Botryosphaeriales</taxon>
        <taxon>Saccharataceae</taxon>
        <taxon>Saccharata</taxon>
    </lineage>
</organism>
<keyword evidence="1" id="KW-0732">Signal</keyword>
<keyword evidence="3" id="KW-1185">Reference proteome</keyword>
<accession>A0A6A5YF60</accession>
<dbReference type="AlphaFoldDB" id="A0A6A5YF60"/>
<dbReference type="OrthoDB" id="3937708at2759"/>
<dbReference type="Proteomes" id="UP000799776">
    <property type="component" value="Unassembled WGS sequence"/>
</dbReference>
<reference evidence="2" key="1">
    <citation type="journal article" date="2020" name="Stud. Mycol.">
        <title>101 Dothideomycetes genomes: a test case for predicting lifestyles and emergence of pathogens.</title>
        <authorList>
            <person name="Haridas S."/>
            <person name="Albert R."/>
            <person name="Binder M."/>
            <person name="Bloem J."/>
            <person name="Labutti K."/>
            <person name="Salamov A."/>
            <person name="Andreopoulos B."/>
            <person name="Baker S."/>
            <person name="Barry K."/>
            <person name="Bills G."/>
            <person name="Bluhm B."/>
            <person name="Cannon C."/>
            <person name="Castanera R."/>
            <person name="Culley D."/>
            <person name="Daum C."/>
            <person name="Ezra D."/>
            <person name="Gonzalez J."/>
            <person name="Henrissat B."/>
            <person name="Kuo A."/>
            <person name="Liang C."/>
            <person name="Lipzen A."/>
            <person name="Lutzoni F."/>
            <person name="Magnuson J."/>
            <person name="Mondo S."/>
            <person name="Nolan M."/>
            <person name="Ohm R."/>
            <person name="Pangilinan J."/>
            <person name="Park H.-J."/>
            <person name="Ramirez L."/>
            <person name="Alfaro M."/>
            <person name="Sun H."/>
            <person name="Tritt A."/>
            <person name="Yoshinaga Y."/>
            <person name="Zwiers L.-H."/>
            <person name="Turgeon B."/>
            <person name="Goodwin S."/>
            <person name="Spatafora J."/>
            <person name="Crous P."/>
            <person name="Grigoriev I."/>
        </authorList>
    </citation>
    <scope>NUCLEOTIDE SEQUENCE</scope>
    <source>
        <strain evidence="2">CBS 121410</strain>
    </source>
</reference>